<evidence type="ECO:0000313" key="2">
    <source>
        <dbReference type="EMBL" id="CAI9954786.1"/>
    </source>
</evidence>
<evidence type="ECO:0000313" key="4">
    <source>
        <dbReference type="Proteomes" id="UP001642409"/>
    </source>
</evidence>
<feature type="transmembrane region" description="Helical" evidence="1">
    <location>
        <begin position="12"/>
        <end position="32"/>
    </location>
</feature>
<keyword evidence="4" id="KW-1185">Reference proteome</keyword>
<dbReference type="PROSITE" id="PS51257">
    <property type="entry name" value="PROKAR_LIPOPROTEIN"/>
    <property type="match status" value="1"/>
</dbReference>
<protein>
    <submittedName>
        <fullName evidence="3">Hypothetical_protein</fullName>
    </submittedName>
</protein>
<gene>
    <name evidence="2" type="ORF">HINF_LOCUS42431</name>
    <name evidence="3" type="ORF">HINF_LOCUS46517</name>
</gene>
<reference evidence="2" key="1">
    <citation type="submission" date="2023-06" db="EMBL/GenBank/DDBJ databases">
        <authorList>
            <person name="Kurt Z."/>
        </authorList>
    </citation>
    <scope>NUCLEOTIDE SEQUENCE</scope>
</reference>
<dbReference type="EMBL" id="CATOUU010000851">
    <property type="protein sequence ID" value="CAI9954786.1"/>
    <property type="molecule type" value="Genomic_DNA"/>
</dbReference>
<evidence type="ECO:0000256" key="1">
    <source>
        <dbReference type="SAM" id="Phobius"/>
    </source>
</evidence>
<name>A0AA86QDC7_9EUKA</name>
<comment type="caution">
    <text evidence="2">The sequence shown here is derived from an EMBL/GenBank/DDBJ whole genome shotgun (WGS) entry which is preliminary data.</text>
</comment>
<evidence type="ECO:0000313" key="3">
    <source>
        <dbReference type="EMBL" id="CAL6055384.1"/>
    </source>
</evidence>
<reference evidence="3 4" key="2">
    <citation type="submission" date="2024-07" db="EMBL/GenBank/DDBJ databases">
        <authorList>
            <person name="Akdeniz Z."/>
        </authorList>
    </citation>
    <scope>NUCLEOTIDE SEQUENCE [LARGE SCALE GENOMIC DNA]</scope>
</reference>
<keyword evidence="1" id="KW-0472">Membrane</keyword>
<feature type="transmembrane region" description="Helical" evidence="1">
    <location>
        <begin position="142"/>
        <end position="166"/>
    </location>
</feature>
<keyword evidence="1" id="KW-0812">Transmembrane</keyword>
<accession>A0AA86QDC7</accession>
<organism evidence="2">
    <name type="scientific">Hexamita inflata</name>
    <dbReference type="NCBI Taxonomy" id="28002"/>
    <lineage>
        <taxon>Eukaryota</taxon>
        <taxon>Metamonada</taxon>
        <taxon>Diplomonadida</taxon>
        <taxon>Hexamitidae</taxon>
        <taxon>Hexamitinae</taxon>
        <taxon>Hexamita</taxon>
    </lineage>
</organism>
<dbReference type="AlphaFoldDB" id="A0AA86QDC7"/>
<dbReference type="Proteomes" id="UP001642409">
    <property type="component" value="Unassembled WGS sequence"/>
</dbReference>
<dbReference type="EMBL" id="CAXDID020000206">
    <property type="protein sequence ID" value="CAL6055384.1"/>
    <property type="molecule type" value="Genomic_DNA"/>
</dbReference>
<proteinExistence type="predicted"/>
<keyword evidence="1" id="KW-1133">Transmembrane helix</keyword>
<sequence length="186" mass="20702">MKCSHTMTKNLAKVSYISILLLCLAISCTFFADFQTLGVNVVLPAVTMDPIQVSEVRKVPLKGKLFRMTYFQSSELVVFSGSNPRMQRTCAGYFKAQNSVQSSFLGYHVVQPSAFKDTVLADLNVSCVPMNNDLNWTDFQKLGAFFAIATLVEVVVLILAASLICVRQESWCRCRNQDGIVYNVCC</sequence>